<dbReference type="InterPro" id="IPR010730">
    <property type="entry name" value="HET"/>
</dbReference>
<dbReference type="EMBL" id="PDXF01000017">
    <property type="protein sequence ID" value="RYO00805.1"/>
    <property type="molecule type" value="Genomic_DNA"/>
</dbReference>
<reference evidence="4" key="1">
    <citation type="journal article" date="2019" name="bioRxiv">
        <title>Genomics, evolutionary history and diagnostics of the Alternaria alternata species group including apple and Asian pear pathotypes.</title>
        <authorList>
            <person name="Armitage A.D."/>
            <person name="Cockerton H.M."/>
            <person name="Sreenivasaprasad S."/>
            <person name="Woodhall J.W."/>
            <person name="Lane C.R."/>
            <person name="Harrison R.J."/>
            <person name="Clarkson J.P."/>
        </authorList>
    </citation>
    <scope>NUCLEOTIDE SEQUENCE [LARGE SCALE GENOMIC DNA]</scope>
    <source>
        <strain evidence="4">FERA 635</strain>
    </source>
</reference>
<accession>A0ABY0GAK6</accession>
<gene>
    <name evidence="3" type="ORF">AA0119_g5632</name>
</gene>
<dbReference type="PANTHER" id="PTHR24148:SF64">
    <property type="entry name" value="HETEROKARYON INCOMPATIBILITY DOMAIN-CONTAINING PROTEIN"/>
    <property type="match status" value="1"/>
</dbReference>
<feature type="domain" description="Heterokaryon incompatibility" evidence="2">
    <location>
        <begin position="62"/>
        <end position="210"/>
    </location>
</feature>
<dbReference type="Pfam" id="PF06985">
    <property type="entry name" value="HET"/>
    <property type="match status" value="1"/>
</dbReference>
<protein>
    <recommendedName>
        <fullName evidence="2">Heterokaryon incompatibility domain-containing protein</fullName>
    </recommendedName>
</protein>
<sequence length="592" mass="67370">MVVTRSQARRSTTTTHTFHEQFPLPSDEKSIRVLCIQPGVRDTTIEASLSKIDLNDPERAPYTALSYTWGDAAIVDYILVNDEKMGVGANLFQALQHIRSPDEPIVIWVDAICIDQMDNIEKSHQVSHMDLVYRLCDQAYIWLGSPDDSNLMKSNPFALVEHLAADKHLYELPGYYKDKSTATWTIDSIWEGFELVARSPWWHRAWTVQEAVLPDQAVVICGSWRTPWESFKMYQKGMLSYFSDHTDDCCHDAYQALGASKTMSLIKVADYIQTLEGSRRAAPGFKTFSEVSLAYICRQCSNPLDKIYSLLGLSDSSKIELYPDYTKEVSEVYVEAFCKMLEEAEMSPRCLLGGGFNSERFNLPSWVRDFSAVFDPRPQLRRTHVHYHLFKTCGDLSGKLEVKDRKHLLTHGILIDRVKAVAMKTYIWESRNIEETVHNWRRTCEENGVSVRTDEAIDAFAKVLCGGVIYRGAGPLELLEENDVDLPTDSEWSDFWATGNWNELSRGYRTACTNALDQRILYITFSGRIGLSLPNVKVGDEIWVIHGSDVPFILRRQSETPAHHRLVGDTYLHGVMHGSCARREDSVEVVLV</sequence>
<proteinExistence type="predicted"/>
<feature type="compositionally biased region" description="Low complexity" evidence="1">
    <location>
        <begin position="1"/>
        <end position="16"/>
    </location>
</feature>
<keyword evidence="4" id="KW-1185">Reference proteome</keyword>
<evidence type="ECO:0000313" key="3">
    <source>
        <dbReference type="EMBL" id="RYO00805.1"/>
    </source>
</evidence>
<evidence type="ECO:0000313" key="4">
    <source>
        <dbReference type="Proteomes" id="UP000293195"/>
    </source>
</evidence>
<organism evidence="3 4">
    <name type="scientific">Alternaria tenuissima</name>
    <dbReference type="NCBI Taxonomy" id="119927"/>
    <lineage>
        <taxon>Eukaryota</taxon>
        <taxon>Fungi</taxon>
        <taxon>Dikarya</taxon>
        <taxon>Ascomycota</taxon>
        <taxon>Pezizomycotina</taxon>
        <taxon>Dothideomycetes</taxon>
        <taxon>Pleosporomycetidae</taxon>
        <taxon>Pleosporales</taxon>
        <taxon>Pleosporineae</taxon>
        <taxon>Pleosporaceae</taxon>
        <taxon>Alternaria</taxon>
        <taxon>Alternaria sect. Alternaria</taxon>
        <taxon>Alternaria alternata complex</taxon>
    </lineage>
</organism>
<dbReference type="InterPro" id="IPR052895">
    <property type="entry name" value="HetReg/Transcr_Mod"/>
</dbReference>
<feature type="region of interest" description="Disordered" evidence="1">
    <location>
        <begin position="1"/>
        <end position="21"/>
    </location>
</feature>
<comment type="caution">
    <text evidence="3">The sequence shown here is derived from an EMBL/GenBank/DDBJ whole genome shotgun (WGS) entry which is preliminary data.</text>
</comment>
<name>A0ABY0GAK6_9PLEO</name>
<dbReference type="PANTHER" id="PTHR24148">
    <property type="entry name" value="ANKYRIN REPEAT DOMAIN-CONTAINING PROTEIN 39 HOMOLOG-RELATED"/>
    <property type="match status" value="1"/>
</dbReference>
<evidence type="ECO:0000259" key="2">
    <source>
        <dbReference type="Pfam" id="PF06985"/>
    </source>
</evidence>
<evidence type="ECO:0000256" key="1">
    <source>
        <dbReference type="SAM" id="MobiDB-lite"/>
    </source>
</evidence>
<dbReference type="Proteomes" id="UP000293195">
    <property type="component" value="Unassembled WGS sequence"/>
</dbReference>
<dbReference type="Pfam" id="PF26639">
    <property type="entry name" value="Het-6_barrel"/>
    <property type="match status" value="1"/>
</dbReference>